<dbReference type="EMBL" id="OBEH01000001">
    <property type="protein sequence ID" value="SNY94857.1"/>
    <property type="molecule type" value="Genomic_DNA"/>
</dbReference>
<dbReference type="OrthoDB" id="9816120at2"/>
<accession>A0A285MEH7</accession>
<dbReference type="Pfam" id="PF07593">
    <property type="entry name" value="UnbV_ASPIC"/>
    <property type="match status" value="1"/>
</dbReference>
<keyword evidence="4" id="KW-1185">Reference proteome</keyword>
<dbReference type="PANTHER" id="PTHR16026">
    <property type="entry name" value="CARTILAGE ACIDIC PROTEIN 1"/>
    <property type="match status" value="1"/>
</dbReference>
<evidence type="ECO:0000259" key="2">
    <source>
        <dbReference type="Pfam" id="PF07593"/>
    </source>
</evidence>
<evidence type="ECO:0000256" key="1">
    <source>
        <dbReference type="ARBA" id="ARBA00022729"/>
    </source>
</evidence>
<keyword evidence="1" id="KW-0732">Signal</keyword>
<evidence type="ECO:0000313" key="3">
    <source>
        <dbReference type="EMBL" id="SNY94857.1"/>
    </source>
</evidence>
<dbReference type="InterPro" id="IPR027039">
    <property type="entry name" value="Crtac1"/>
</dbReference>
<name>A0A285MEH7_9FLAO</name>
<reference evidence="4" key="1">
    <citation type="submission" date="2017-09" db="EMBL/GenBank/DDBJ databases">
        <authorList>
            <person name="Varghese N."/>
            <person name="Submissions S."/>
        </authorList>
    </citation>
    <scope>NUCLEOTIDE SEQUENCE [LARGE SCALE GENOMIC DNA]</scope>
    <source>
        <strain evidence="4">DSM 25885</strain>
    </source>
</reference>
<proteinExistence type="predicted"/>
<dbReference type="InterPro" id="IPR028994">
    <property type="entry name" value="Integrin_alpha_N"/>
</dbReference>
<dbReference type="Proteomes" id="UP000219048">
    <property type="component" value="Unassembled WGS sequence"/>
</dbReference>
<dbReference type="PANTHER" id="PTHR16026:SF0">
    <property type="entry name" value="CARTILAGE ACIDIC PROTEIN 1"/>
    <property type="match status" value="1"/>
</dbReference>
<dbReference type="Gene3D" id="2.130.10.130">
    <property type="entry name" value="Integrin alpha, N-terminal"/>
    <property type="match status" value="3"/>
</dbReference>
<dbReference type="AlphaFoldDB" id="A0A285MEH7"/>
<feature type="domain" description="ASPIC/UnbV" evidence="2">
    <location>
        <begin position="532"/>
        <end position="598"/>
    </location>
</feature>
<sequence length="1175" mass="130254">MLVQDVMKSSVKKYLFAAVVGLGFVNCNDPKGSLFREHSPNNTGIVFNNELEVGGETNVLDFEYMYNGAGVAVADFDNDGLTDIYFTGNMVNDKLYINQGEWKFKDITKSANVNTVGWSNGVAITDINQDGFLDIYVCRGGDRKASSKDKTNLLFVSNGVDKEGILTFTEQAKDWGLADENYSTHANFFDYDLDGDLDMYLLNNALVDYNRNTPRPKDVSGNAPSTDKLFRNNGDNTFTDVSKDANIKIEGFGLGVEVCDMNTDGWPDIYVSNDFLTDDILYINQKDGTFENEITKYMKHLTFNGMGNDIADINNDGLMDVVVLDMLPPDNKRWKLTMTGNNYDSFNTRVSSGYQHQYIRNTLQLNNGNGSFSEVGQLSGISATEWSWSPLFADYDQNGTKDLFITNGYRQDITNLDFMVYGNTVMSMGTEETNRKERLEALNKLPGIKLNNFLFSNTNGLQFEDVTEDAGLSKPTYSNGAAYADLDNDGDLDLVVNNIDDPAGIYENTTENDGNHNYISFKFKGESPNLQGIGSQVEIFHQGQLQKQFFTPYRGYLSTVENTLHFGLGNVSELDSVKVTWPNGLQQVLKNVSVNQRMVLHETEAKPAVHNETEPIHTRFKKVDSVGLEFSHLENDFVDYRIQPLLPHMHSKNGPGIAVADVNGDGLEDIYMGGASGHPAFLRIQQTDFTFSEVLFPDSIHEDMGILFFDADGDGDQDLYVASGGSSKEKNNLIYQDRFYENDGAGNFSRLNAVPAVYSSSSVVTAADYDKDGDLDLFVGGRVSPGEYPLSPNSFILTNKSVQGNILFEKDAQSSPIIEELGMVTAALWTDINNDTWQDLIVVGEFMPVKIFQNNKGTLVEISESSGLHNSGGWWNSITSGDFDNDGDTDYVLGNLGLNSRFKASEKEPLCVYASDYDKNGQIDPVLCHFVKGERQIAHSRSDLIDQINAMRGRFRNYSDYANATFEQSFTKEEIANAQVFKSETFANSYLENLGEGKLKLSPLPNIAQIAPMYGTLVGDYNQDNNLDLLAVGNFYNGEVFGGRYDAAIGWFLAGDGSGNFSPEDVRKTGFFVPGDAKSLTNLFMGDTEVVVASINNGDSITYSISREGLRIYNAKPDDIAAIIQYPNGKIQKVEFHYGSSYLSQKSRSLVLPQEAESVHILSSNGNESEIDLKQ</sequence>
<dbReference type="InterPro" id="IPR013517">
    <property type="entry name" value="FG-GAP"/>
</dbReference>
<dbReference type="Pfam" id="PF13517">
    <property type="entry name" value="FG-GAP_3"/>
    <property type="match status" value="5"/>
</dbReference>
<organism evidence="3 4">
    <name type="scientific">Flagellimonas pacifica</name>
    <dbReference type="NCBI Taxonomy" id="1247520"/>
    <lineage>
        <taxon>Bacteria</taxon>
        <taxon>Pseudomonadati</taxon>
        <taxon>Bacteroidota</taxon>
        <taxon>Flavobacteriia</taxon>
        <taxon>Flavobacteriales</taxon>
        <taxon>Flavobacteriaceae</taxon>
        <taxon>Flagellimonas</taxon>
    </lineage>
</organism>
<evidence type="ECO:0000313" key="4">
    <source>
        <dbReference type="Proteomes" id="UP000219048"/>
    </source>
</evidence>
<dbReference type="InterPro" id="IPR011519">
    <property type="entry name" value="UnbV_ASPIC"/>
</dbReference>
<dbReference type="SUPFAM" id="SSF69318">
    <property type="entry name" value="Integrin alpha N-terminal domain"/>
    <property type="match status" value="3"/>
</dbReference>
<protein>
    <submittedName>
        <fullName evidence="3">Repeat domain-containing protein</fullName>
    </submittedName>
</protein>
<gene>
    <name evidence="3" type="ORF">SAMN06265377_0517</name>
</gene>